<reference evidence="2" key="1">
    <citation type="journal article" date="2016" name="G3 (Bethesda)">
        <title>First Draft Assembly and Annotation of the Genome of a California Endemic Oak Quercus lobata Nee (Fagaceae).</title>
        <authorList>
            <person name="Sork V.L."/>
            <person name="Fitz-Gibbon S.T."/>
            <person name="Puiu D."/>
            <person name="Crepeau M."/>
            <person name="Gugger P.F."/>
            <person name="Sherman R."/>
            <person name="Stevens K."/>
            <person name="Langley C.H."/>
            <person name="Pellegrini M."/>
            <person name="Salzberg S.L."/>
        </authorList>
    </citation>
    <scope>NUCLEOTIDE SEQUENCE [LARGE SCALE GENOMIC DNA]</scope>
    <source>
        <strain evidence="2">cv. SW786</strain>
    </source>
</reference>
<dbReference type="GO" id="GO:0048364">
    <property type="term" value="P:root development"/>
    <property type="evidence" value="ECO:0007669"/>
    <property type="project" value="InterPro"/>
</dbReference>
<name>A0A7N2L178_QUELO</name>
<dbReference type="Pfam" id="PF03087">
    <property type="entry name" value="BPS1"/>
    <property type="match status" value="1"/>
</dbReference>
<sequence length="130" mass="15145">MQHLSLKLQGKILGVICKLDIEKAYDHVNWEALLDLLKRMGFGIKGFRIIFTTSPRSNRLNGLPDLRDCVDKLLQLQFTQQALAQEHAAQDVGLEMRSKSSSWSFVSKLMRIQKQTQMNLRRWMQHYNLS</sequence>
<dbReference type="Gramene" id="QL02p094842:mrna">
    <property type="protein sequence ID" value="QL02p094842:mrna"/>
    <property type="gene ID" value="QL02p094842"/>
</dbReference>
<dbReference type="InParanoid" id="A0A7N2L178"/>
<evidence type="ECO:0008006" key="3">
    <source>
        <dbReference type="Google" id="ProtNLM"/>
    </source>
</evidence>
<reference evidence="1" key="2">
    <citation type="submission" date="2021-01" db="UniProtKB">
        <authorList>
            <consortium name="EnsemblPlants"/>
        </authorList>
    </citation>
    <scope>IDENTIFICATION</scope>
</reference>
<dbReference type="GO" id="GO:0048367">
    <property type="term" value="P:shoot system development"/>
    <property type="evidence" value="ECO:0007669"/>
    <property type="project" value="InterPro"/>
</dbReference>
<dbReference type="AlphaFoldDB" id="A0A7N2L178"/>
<dbReference type="EnsemblPlants" id="QL02p094842:mrna">
    <property type="protein sequence ID" value="QL02p094842:mrna"/>
    <property type="gene ID" value="QL02p094842"/>
</dbReference>
<dbReference type="Proteomes" id="UP000594261">
    <property type="component" value="Chromosome 2"/>
</dbReference>
<dbReference type="InterPro" id="IPR004320">
    <property type="entry name" value="BPS1_pln"/>
</dbReference>
<evidence type="ECO:0000313" key="2">
    <source>
        <dbReference type="Proteomes" id="UP000594261"/>
    </source>
</evidence>
<proteinExistence type="predicted"/>
<evidence type="ECO:0000313" key="1">
    <source>
        <dbReference type="EnsemblPlants" id="QL02p094842:mrna"/>
    </source>
</evidence>
<accession>A0A7N2L178</accession>
<organism evidence="1 2">
    <name type="scientific">Quercus lobata</name>
    <name type="common">Valley oak</name>
    <dbReference type="NCBI Taxonomy" id="97700"/>
    <lineage>
        <taxon>Eukaryota</taxon>
        <taxon>Viridiplantae</taxon>
        <taxon>Streptophyta</taxon>
        <taxon>Embryophyta</taxon>
        <taxon>Tracheophyta</taxon>
        <taxon>Spermatophyta</taxon>
        <taxon>Magnoliopsida</taxon>
        <taxon>eudicotyledons</taxon>
        <taxon>Gunneridae</taxon>
        <taxon>Pentapetalae</taxon>
        <taxon>rosids</taxon>
        <taxon>fabids</taxon>
        <taxon>Fagales</taxon>
        <taxon>Fagaceae</taxon>
        <taxon>Quercus</taxon>
    </lineage>
</organism>
<keyword evidence="2" id="KW-1185">Reference proteome</keyword>
<protein>
    <recommendedName>
        <fullName evidence="3">Reverse transcriptase domain-containing protein</fullName>
    </recommendedName>
</protein>